<dbReference type="GO" id="GO:0006508">
    <property type="term" value="P:proteolysis"/>
    <property type="evidence" value="ECO:0007669"/>
    <property type="project" value="InterPro"/>
</dbReference>
<dbReference type="InterPro" id="IPR011765">
    <property type="entry name" value="Pept_M16_N"/>
</dbReference>
<feature type="domain" description="Peptidase M16C associated" evidence="1">
    <location>
        <begin position="463"/>
        <end position="708"/>
    </location>
</feature>
<dbReference type="PANTHER" id="PTHR43016:SF13">
    <property type="entry name" value="PRESEQUENCE PROTEASE, MITOCHONDRIAL"/>
    <property type="match status" value="1"/>
</dbReference>
<dbReference type="HOGENOM" id="CLU_299520_0_0_9"/>
<dbReference type="RefSeq" id="WP_002594351.1">
    <property type="nucleotide sequence ID" value="NZ_KB850987.1"/>
</dbReference>
<accession>A0A0E2HFP1</accession>
<organism evidence="2 3">
    <name type="scientific">[Clostridium] clostridioforme 90A8</name>
    <dbReference type="NCBI Taxonomy" id="999408"/>
    <lineage>
        <taxon>Bacteria</taxon>
        <taxon>Bacillati</taxon>
        <taxon>Bacillota</taxon>
        <taxon>Clostridia</taxon>
        <taxon>Lachnospirales</taxon>
        <taxon>Lachnospiraceae</taxon>
        <taxon>Enterocloster</taxon>
    </lineage>
</organism>
<dbReference type="Gene3D" id="3.30.830.10">
    <property type="entry name" value="Metalloenzyme, LuxS/M16 peptidase-like"/>
    <property type="match status" value="4"/>
</dbReference>
<dbReference type="EMBL" id="AGYR01000005">
    <property type="protein sequence ID" value="ENZ19190.1"/>
    <property type="molecule type" value="Genomic_DNA"/>
</dbReference>
<dbReference type="InterPro" id="IPR011249">
    <property type="entry name" value="Metalloenz_LuxS/M16"/>
</dbReference>
<dbReference type="PANTHER" id="PTHR43016">
    <property type="entry name" value="PRESEQUENCE PROTEASE"/>
    <property type="match status" value="1"/>
</dbReference>
<evidence type="ECO:0000259" key="1">
    <source>
        <dbReference type="SMART" id="SM01264"/>
    </source>
</evidence>
<proteinExistence type="predicted"/>
<dbReference type="Proteomes" id="UP000013085">
    <property type="component" value="Unassembled WGS sequence"/>
</dbReference>
<comment type="caution">
    <text evidence="2">The sequence shown here is derived from an EMBL/GenBank/DDBJ whole genome shotgun (WGS) entry which is preliminary data.</text>
</comment>
<dbReference type="PATRIC" id="fig|999408.3.peg.614"/>
<sequence length="979" mass="111533">MASLPRLGETISGFTVTELGTIHMLGARTVLFNHESSGAQLLYIQNDDRELGFNLIYRTPQMDERDNSHILEHLILSSCKKYPSRDIFFDMDSKSYTTFMNGLTDNTFTCYPVCSQSQEQLLKLMDVFLCCMEEPDALKDKNFYLREAIRYELSSVNGPLTMQGTVLSEDWGHLTDILENADSAMSHTLYEGSRTANLLGRAHLHYRELSYEQARETFERCYSYSNCLITLYGNMDYGAILNFLDREHLSRAASKGRSLLGEFEEPVKPGFRTCTAQSPAYHGSPSEHASVMDYGIDLSGCTKEELIYWDLFADILDNDTSPWHRYAREMGLNHVMEVYLDILLPHPSLKFRLRNGDSCLKEAFLGSIRKALKDICRDGLSPKLYRASMKENRLTDSLTREAPHLGFNLSEEIGRYWSTTGRTDYFQLYEEAFRRFEEDSDQAIIKKLAATALHPRASALVVTQPVPGLAEQLEEEKEQYLNEKLASMTAAEQKQLIEETAAFHDWNSRQRSNMDFLIRPQELPEPAKPCSFTKRQRGTITCYTSPSPSRGVGSYQLYFDISRIGKDDLNYLTLYQMLLTELDTKRFTVEQQKNLEQEYLHDCTFDELYPAGKAGPQNHPMMSVFWFGLTEDFEAGLDFLLDVMGGGDYSDTDTIIQVLEKYLPDYDQSKGDNASALAFSLSEGYTRQECRFRNMLNSQENYYFLKDVLKRLKEDPDFGTMAASKLKTISHTILNRRSLVFLAAASPDVLGNLEQAAVDILGRLPVFKEDHDSLAPAIWIPDQKQRLAVCVEASCQETRLMGDFYENPGFKGRYLPFLMAVADKYLKPAIRYQGGAYDSGIDFYIPAGYFSLWSTADPEVRSTQKLFLATGAQLMELPLTRGELDGYILNAYAQALPPSGTLSTRMRHMRRDMVNMDSCKINEMISDIRNADLCHQQEAARIIDEILGRSAIVTVGNEKCIMKDKDVFDQVLIYHTDYA</sequence>
<protein>
    <recommendedName>
        <fullName evidence="1">Peptidase M16C associated domain-containing protein</fullName>
    </recommendedName>
</protein>
<dbReference type="GO" id="GO:0046872">
    <property type="term" value="F:metal ion binding"/>
    <property type="evidence" value="ECO:0007669"/>
    <property type="project" value="InterPro"/>
</dbReference>
<dbReference type="SUPFAM" id="SSF63411">
    <property type="entry name" value="LuxS/MPP-like metallohydrolase"/>
    <property type="match status" value="4"/>
</dbReference>
<dbReference type="Pfam" id="PF08367">
    <property type="entry name" value="M16C_assoc"/>
    <property type="match status" value="1"/>
</dbReference>
<dbReference type="SMART" id="SM01264">
    <property type="entry name" value="M16C_associated"/>
    <property type="match status" value="1"/>
</dbReference>
<dbReference type="Pfam" id="PF00675">
    <property type="entry name" value="Peptidase_M16"/>
    <property type="match status" value="1"/>
</dbReference>
<dbReference type="InterPro" id="IPR013578">
    <property type="entry name" value="Peptidase_M16C_assoc"/>
</dbReference>
<evidence type="ECO:0000313" key="2">
    <source>
        <dbReference type="EMBL" id="ENZ19190.1"/>
    </source>
</evidence>
<evidence type="ECO:0000313" key="3">
    <source>
        <dbReference type="Proteomes" id="UP000013085"/>
    </source>
</evidence>
<gene>
    <name evidence="2" type="ORF">HMPREF1090_00574</name>
</gene>
<name>A0A0E2HFP1_9FIRM</name>
<reference evidence="2 3" key="1">
    <citation type="submission" date="2013-01" db="EMBL/GenBank/DDBJ databases">
        <title>The Genome Sequence of Clostridium clostridioforme 90A8.</title>
        <authorList>
            <consortium name="The Broad Institute Genome Sequencing Platform"/>
            <person name="Earl A."/>
            <person name="Ward D."/>
            <person name="Feldgarden M."/>
            <person name="Gevers D."/>
            <person name="Courvalin P."/>
            <person name="Lambert T."/>
            <person name="Walker B."/>
            <person name="Young S.K."/>
            <person name="Zeng Q."/>
            <person name="Gargeya S."/>
            <person name="Fitzgerald M."/>
            <person name="Haas B."/>
            <person name="Abouelleil A."/>
            <person name="Alvarado L."/>
            <person name="Arachchi H.M."/>
            <person name="Berlin A.M."/>
            <person name="Chapman S.B."/>
            <person name="Dewar J."/>
            <person name="Goldberg J."/>
            <person name="Griggs A."/>
            <person name="Gujja S."/>
            <person name="Hansen M."/>
            <person name="Howarth C."/>
            <person name="Imamovic A."/>
            <person name="Larimer J."/>
            <person name="McCowan C."/>
            <person name="Murphy C."/>
            <person name="Neiman D."/>
            <person name="Pearson M."/>
            <person name="Priest M."/>
            <person name="Roberts A."/>
            <person name="Saif S."/>
            <person name="Shea T."/>
            <person name="Sisk P."/>
            <person name="Sykes S."/>
            <person name="Wortman J."/>
            <person name="Nusbaum C."/>
            <person name="Birren B."/>
        </authorList>
    </citation>
    <scope>NUCLEOTIDE SEQUENCE [LARGE SCALE GENOMIC DNA]</scope>
    <source>
        <strain evidence="2 3">90A8</strain>
    </source>
</reference>
<dbReference type="AlphaFoldDB" id="A0A0E2HFP1"/>